<evidence type="ECO:0000256" key="1">
    <source>
        <dbReference type="SAM" id="Phobius"/>
    </source>
</evidence>
<protein>
    <submittedName>
        <fullName evidence="2">Uncharacterized protein</fullName>
    </submittedName>
</protein>
<proteinExistence type="predicted"/>
<evidence type="ECO:0000313" key="2">
    <source>
        <dbReference type="EMBL" id="KGA12996.1"/>
    </source>
</evidence>
<gene>
    <name evidence="2" type="ORF">GM51_20950</name>
</gene>
<feature type="transmembrane region" description="Helical" evidence="1">
    <location>
        <begin position="81"/>
        <end position="109"/>
    </location>
</feature>
<keyword evidence="1" id="KW-0812">Transmembrane</keyword>
<keyword evidence="1" id="KW-0472">Membrane</keyword>
<sequence>MTGRSYFQPTEQSHGALESLTSSKKSPFLFSISTFVVGLVAMIAGYFVFPFSYVLDSGESRDWILLEISSLLVGRSDEGYIFGPALSFLVGGFLLTVLLAIMIVVIVVVATRKMNGDQSDSAEERMKILFFLILMGRTTSVLMSLLFTWQLTGMWTLQRAADTQGGLGGDDGYSYFSLGFGSVLSLLGIVAFVFAGTSLTNRATVERNV</sequence>
<dbReference type="EMBL" id="JNSL01000205">
    <property type="protein sequence ID" value="KGA12996.1"/>
    <property type="molecule type" value="Genomic_DNA"/>
</dbReference>
<feature type="transmembrane region" description="Helical" evidence="1">
    <location>
        <begin position="129"/>
        <end position="152"/>
    </location>
</feature>
<comment type="caution">
    <text evidence="2">The sequence shown here is derived from an EMBL/GenBank/DDBJ whole genome shotgun (WGS) entry which is preliminary data.</text>
</comment>
<reference evidence="2" key="1">
    <citation type="submission" date="2014-06" db="EMBL/GenBank/DDBJ databases">
        <title>Key roles for freshwater Actinobacteria revealed by deep metagenomic sequencing.</title>
        <authorList>
            <person name="Ghai R."/>
            <person name="Mizuno C.M."/>
            <person name="Picazo A."/>
            <person name="Camacho A."/>
            <person name="Rodriguez-Valera F."/>
        </authorList>
    </citation>
    <scope>NUCLEOTIDE SEQUENCE</scope>
</reference>
<organism evidence="2">
    <name type="scientific">freshwater metagenome</name>
    <dbReference type="NCBI Taxonomy" id="449393"/>
    <lineage>
        <taxon>unclassified sequences</taxon>
        <taxon>metagenomes</taxon>
        <taxon>ecological metagenomes</taxon>
    </lineage>
</organism>
<feature type="transmembrane region" description="Helical" evidence="1">
    <location>
        <begin position="172"/>
        <end position="195"/>
    </location>
</feature>
<keyword evidence="1" id="KW-1133">Transmembrane helix</keyword>
<accession>A0A094QFD1</accession>
<name>A0A094QFD1_9ZZZZ</name>
<feature type="transmembrane region" description="Helical" evidence="1">
    <location>
        <begin position="28"/>
        <end position="49"/>
    </location>
</feature>
<dbReference type="AlphaFoldDB" id="A0A094QFD1"/>